<dbReference type="AlphaFoldDB" id="A0A5S9QV56"/>
<dbReference type="EMBL" id="CACSIP010000022">
    <property type="protein sequence ID" value="CAA0123737.1"/>
    <property type="molecule type" value="Genomic_DNA"/>
</dbReference>
<reference evidence="4 5" key="1">
    <citation type="submission" date="2019-11" db="EMBL/GenBank/DDBJ databases">
        <authorList>
            <person name="Holert J."/>
        </authorList>
    </citation>
    <scope>NUCLEOTIDE SEQUENCE [LARGE SCALE GENOMIC DNA]</scope>
    <source>
        <strain evidence="4">BC8_1</strain>
    </source>
</reference>
<feature type="domain" description="N-acetyltransferase" evidence="3">
    <location>
        <begin position="1"/>
        <end position="151"/>
    </location>
</feature>
<dbReference type="OrthoDB" id="9797178at2"/>
<evidence type="ECO:0000313" key="5">
    <source>
        <dbReference type="Proteomes" id="UP000430146"/>
    </source>
</evidence>
<sequence length="169" mass="17715">MIIRNERESDAGAIRALTTAAFADVPQSRQTEAAIIDALRAAGDLTLSLVAVDEGDHVVGHVAVSPISINGDTDCGWYGGGPLSVRPDLQRSGIGTALVRAAFDRLREIGARGCVVVGDPDYYRRFGFTSDASSLVVREVPPENVLTLTLQDGVPAGTVAFHPAFGVPS</sequence>
<dbReference type="InterPro" id="IPR016181">
    <property type="entry name" value="Acyl_CoA_acyltransferase"/>
</dbReference>
<dbReference type="RefSeq" id="WP_159231381.1">
    <property type="nucleotide sequence ID" value="NZ_CACSIP010000022.1"/>
</dbReference>
<keyword evidence="5" id="KW-1185">Reference proteome</keyword>
<dbReference type="InterPro" id="IPR050832">
    <property type="entry name" value="Bact_Acetyltransf"/>
</dbReference>
<dbReference type="GO" id="GO:0016747">
    <property type="term" value="F:acyltransferase activity, transferring groups other than amino-acyl groups"/>
    <property type="evidence" value="ECO:0007669"/>
    <property type="project" value="InterPro"/>
</dbReference>
<name>A0A5S9QV56_MYCVN</name>
<dbReference type="SUPFAM" id="SSF55729">
    <property type="entry name" value="Acyl-CoA N-acyltransferases (Nat)"/>
    <property type="match status" value="1"/>
</dbReference>
<dbReference type="Gene3D" id="3.40.630.30">
    <property type="match status" value="1"/>
</dbReference>
<evidence type="ECO:0000256" key="1">
    <source>
        <dbReference type="ARBA" id="ARBA00022679"/>
    </source>
</evidence>
<dbReference type="PANTHER" id="PTHR43877">
    <property type="entry name" value="AMINOALKYLPHOSPHONATE N-ACETYLTRANSFERASE-RELATED-RELATED"/>
    <property type="match status" value="1"/>
</dbReference>
<dbReference type="InterPro" id="IPR000182">
    <property type="entry name" value="GNAT_dom"/>
</dbReference>
<proteinExistence type="predicted"/>
<keyword evidence="2" id="KW-0012">Acyltransferase</keyword>
<dbReference type="PROSITE" id="PS51186">
    <property type="entry name" value="GNAT"/>
    <property type="match status" value="1"/>
</dbReference>
<accession>A0A5S9QV56</accession>
<evidence type="ECO:0000256" key="2">
    <source>
        <dbReference type="ARBA" id="ARBA00023315"/>
    </source>
</evidence>
<organism evidence="4 5">
    <name type="scientific">Mycolicibacterium vanbaalenii</name>
    <name type="common">Mycobacterium vanbaalenii</name>
    <dbReference type="NCBI Taxonomy" id="110539"/>
    <lineage>
        <taxon>Bacteria</taxon>
        <taxon>Bacillati</taxon>
        <taxon>Actinomycetota</taxon>
        <taxon>Actinomycetes</taxon>
        <taxon>Mycobacteriales</taxon>
        <taxon>Mycobacteriaceae</taxon>
        <taxon>Mycolicibacterium</taxon>
    </lineage>
</organism>
<evidence type="ECO:0000313" key="4">
    <source>
        <dbReference type="EMBL" id="CAA0123737.1"/>
    </source>
</evidence>
<gene>
    <name evidence="4" type="ORF">AELLOGFF_04643</name>
</gene>
<evidence type="ECO:0000259" key="3">
    <source>
        <dbReference type="PROSITE" id="PS51186"/>
    </source>
</evidence>
<keyword evidence="1" id="KW-0808">Transferase</keyword>
<dbReference type="CDD" id="cd04301">
    <property type="entry name" value="NAT_SF"/>
    <property type="match status" value="1"/>
</dbReference>
<dbReference type="Proteomes" id="UP000430146">
    <property type="component" value="Unassembled WGS sequence"/>
</dbReference>
<protein>
    <recommendedName>
        <fullName evidence="3">N-acetyltransferase domain-containing protein</fullName>
    </recommendedName>
</protein>
<dbReference type="PANTHER" id="PTHR43877:SF1">
    <property type="entry name" value="ACETYLTRANSFERASE"/>
    <property type="match status" value="1"/>
</dbReference>
<dbReference type="Pfam" id="PF13508">
    <property type="entry name" value="Acetyltransf_7"/>
    <property type="match status" value="1"/>
</dbReference>